<feature type="repeat" description="ANK" evidence="5">
    <location>
        <begin position="591"/>
        <end position="623"/>
    </location>
</feature>
<dbReference type="Gene3D" id="1.25.40.20">
    <property type="entry name" value="Ankyrin repeat-containing domain"/>
    <property type="match status" value="1"/>
</dbReference>
<evidence type="ECO:0000256" key="4">
    <source>
        <dbReference type="ARBA" id="ARBA00022833"/>
    </source>
</evidence>
<dbReference type="FunFam" id="1.10.220.150:FF:000009">
    <property type="entry name" value="stromal membrane-associated protein 1 isoform X1"/>
    <property type="match status" value="1"/>
</dbReference>
<keyword evidence="3 6" id="KW-0863">Zinc-finger</keyword>
<dbReference type="Pfam" id="PF00169">
    <property type="entry name" value="PH"/>
    <property type="match status" value="1"/>
</dbReference>
<feature type="region of interest" description="Disordered" evidence="7">
    <location>
        <begin position="140"/>
        <end position="160"/>
    </location>
</feature>
<evidence type="ECO:0000256" key="5">
    <source>
        <dbReference type="PROSITE-ProRule" id="PRU00023"/>
    </source>
</evidence>
<dbReference type="Pfam" id="PF01412">
    <property type="entry name" value="ArfGap"/>
    <property type="match status" value="1"/>
</dbReference>
<dbReference type="Pfam" id="PF12796">
    <property type="entry name" value="Ank_2"/>
    <property type="match status" value="1"/>
</dbReference>
<dbReference type="OrthoDB" id="10266696at2759"/>
<reference evidence="13" key="2">
    <citation type="journal article" date="2018" name="Nat. Microbiol.">
        <title>Leveraging single-cell genomics to expand the fungal tree of life.</title>
        <authorList>
            <person name="Ahrendt S.R."/>
            <person name="Quandt C.A."/>
            <person name="Ciobanu D."/>
            <person name="Clum A."/>
            <person name="Salamov A."/>
            <person name="Andreopoulos B."/>
            <person name="Cheng J.F."/>
            <person name="Woyke T."/>
            <person name="Pelin A."/>
            <person name="Henrissat B."/>
            <person name="Reynolds N.K."/>
            <person name="Benny G.L."/>
            <person name="Smith M.E."/>
            <person name="James T.Y."/>
            <person name="Grigoriev I.V."/>
        </authorList>
    </citation>
    <scope>NUCLEOTIDE SEQUENCE [LARGE SCALE GENOMIC DNA]</scope>
    <source>
        <strain evidence="13">CSF55</strain>
    </source>
</reference>
<dbReference type="Gene3D" id="1.20.1270.60">
    <property type="entry name" value="Arfaptin homology (AH) domain/BAR domain"/>
    <property type="match status" value="1"/>
</dbReference>
<dbReference type="EMBL" id="ML004919">
    <property type="protein sequence ID" value="RKP21935.1"/>
    <property type="molecule type" value="Genomic_DNA"/>
</dbReference>
<reference evidence="11" key="3">
    <citation type="submission" date="2018-08" db="EMBL/GenBank/DDBJ databases">
        <title>Leveraging single-cell genomics to expand the Fungal Tree of Life.</title>
        <authorList>
            <consortium name="DOE Joint Genome Institute"/>
            <person name="Ahrendt S.R."/>
            <person name="Quandt C.A."/>
            <person name="Ciobanu D."/>
            <person name="Clum A."/>
            <person name="Salamov A."/>
            <person name="Andreopoulos B."/>
            <person name="Cheng J.-F."/>
            <person name="Woyke T."/>
            <person name="Pelin A."/>
            <person name="Henrissat B."/>
            <person name="Reynolds N."/>
            <person name="Benny G.L."/>
            <person name="Smith M.E."/>
            <person name="James T.Y."/>
            <person name="Grigoriev I.V."/>
        </authorList>
    </citation>
    <scope>NUCLEOTIDE SEQUENCE</scope>
    <source>
        <strain evidence="11">CSF55</strain>
    </source>
</reference>
<dbReference type="Gene3D" id="1.10.220.150">
    <property type="entry name" value="Arf GTPase activating protein"/>
    <property type="match status" value="1"/>
</dbReference>
<dbReference type="EMBL" id="KE560703">
    <property type="protein sequence ID" value="EPZ35948.1"/>
    <property type="molecule type" value="Genomic_DNA"/>
</dbReference>
<sequence>MGTIEDCFEGAPEFEDYLRESSYKIEIFESEIKSLSKCAKLALESGLDYTLKMSNLADAMISFSKKQNCLPHLGEEALNKFGNCLKEIELHRFRTINQMETFFIFPLQETIKKDLVLLKDMMKKYEKICDDVESAHSKYASKKSKDSGIPEAATELSNNRKERHSVGMQYLIEYDKLEEYTKYILVENILAFVFSQLSFFHQQYDLLHDLEPYMRELNEKIPLSIQKAKESYDIKKKKTEDLIKERIDQYNPLTPRELMKISKDCPNKQGYLFKKTSHQRVRNSWHRRFFRLQGSNLVYFSRGKDEDPVVNINLRLCSVRLSLQEKSERRFCFELLSPIKSYILQAENETDMIEWMHSIQAAISLSFATQKIQESNFLSGTNEEVLIKAVLQEQENILTPEEVKMLVRNLQNEIPCNDKCADCGSQNPNWCSLNLGILICIDCSGIHRSLGVHYSKVRSLNLDHFEPEPLQLLSLLGNEKVNKYFEHSLDLQTKPRENSDRILKETFIKQKYVQKLFVDARTPDPTLFWESIVLGDFLTALVQLNSGVSVDWPNPNFNNQTSLMYAIQRHDSISVDFLLNWNADTQLTDDNGWTALHYAADTNNVKQIVNLINKNAKWDIKDKSGRDPLMVAMEKENVQSVTVFRLFKFDKEQKHQPDPTL</sequence>
<evidence type="ECO:0000313" key="13">
    <source>
        <dbReference type="Proteomes" id="UP000281549"/>
    </source>
</evidence>
<dbReference type="PRINTS" id="PR00405">
    <property type="entry name" value="REVINTRACTNG"/>
</dbReference>
<feature type="domain" description="PH" evidence="8">
    <location>
        <begin position="265"/>
        <end position="364"/>
    </location>
</feature>
<dbReference type="SMART" id="SM00233">
    <property type="entry name" value="PH"/>
    <property type="match status" value="1"/>
</dbReference>
<evidence type="ECO:0000256" key="3">
    <source>
        <dbReference type="ARBA" id="ARBA00022771"/>
    </source>
</evidence>
<dbReference type="PROSITE" id="PS50088">
    <property type="entry name" value="ANK_REPEAT"/>
    <property type="match status" value="1"/>
</dbReference>
<name>A0A075B033_ROZAC</name>
<reference evidence="10 12" key="1">
    <citation type="journal article" date="2013" name="Curr. Biol.">
        <title>Shared signatures of parasitism and phylogenomics unite Cryptomycota and microsporidia.</title>
        <authorList>
            <person name="James T.Y."/>
            <person name="Pelin A."/>
            <person name="Bonen L."/>
            <person name="Ahrendt S."/>
            <person name="Sain D."/>
            <person name="Corradi N."/>
            <person name="Stajich J.E."/>
        </authorList>
    </citation>
    <scope>NUCLEOTIDE SEQUENCE [LARGE SCALE GENOMIC DNA]</scope>
    <source>
        <strain evidence="10">CSF55</strain>
        <strain evidence="10">CSF55</strain>
    </source>
</reference>
<dbReference type="SUPFAM" id="SSF57863">
    <property type="entry name" value="ArfGap/RecO-like zinc finger"/>
    <property type="match status" value="1"/>
</dbReference>
<dbReference type="GO" id="GO:0005737">
    <property type="term" value="C:cytoplasm"/>
    <property type="evidence" value="ECO:0007669"/>
    <property type="project" value="InterPro"/>
</dbReference>
<evidence type="ECO:0000256" key="7">
    <source>
        <dbReference type="SAM" id="MobiDB-lite"/>
    </source>
</evidence>
<dbReference type="GO" id="GO:0008270">
    <property type="term" value="F:zinc ion binding"/>
    <property type="evidence" value="ECO:0007669"/>
    <property type="project" value="UniProtKB-KW"/>
</dbReference>
<dbReference type="Gene3D" id="2.30.29.30">
    <property type="entry name" value="Pleckstrin-homology domain (PH domain)/Phosphotyrosine-binding domain (PTB)"/>
    <property type="match status" value="1"/>
</dbReference>
<keyword evidence="2" id="KW-0479">Metal-binding</keyword>
<dbReference type="InterPro" id="IPR045258">
    <property type="entry name" value="ACAP1/2/3-like"/>
</dbReference>
<evidence type="ECO:0000259" key="8">
    <source>
        <dbReference type="PROSITE" id="PS50003"/>
    </source>
</evidence>
<keyword evidence="1" id="KW-0343">GTPase activation</keyword>
<evidence type="ECO:0000313" key="10">
    <source>
        <dbReference type="EMBL" id="EPZ35948.1"/>
    </source>
</evidence>
<dbReference type="STRING" id="988480.A0A075B033"/>
<dbReference type="InterPro" id="IPR038508">
    <property type="entry name" value="ArfGAP_dom_sf"/>
</dbReference>
<dbReference type="InterPro" id="IPR002110">
    <property type="entry name" value="Ankyrin_rpt"/>
</dbReference>
<evidence type="ECO:0000256" key="2">
    <source>
        <dbReference type="ARBA" id="ARBA00022723"/>
    </source>
</evidence>
<dbReference type="CDD" id="cd13250">
    <property type="entry name" value="PH_ACAP"/>
    <property type="match status" value="1"/>
</dbReference>
<dbReference type="Proteomes" id="UP000281549">
    <property type="component" value="Unassembled WGS sequence"/>
</dbReference>
<dbReference type="SMART" id="SM00248">
    <property type="entry name" value="ANK"/>
    <property type="match status" value="3"/>
</dbReference>
<dbReference type="AlphaFoldDB" id="A0A075B033"/>
<dbReference type="PANTHER" id="PTHR23180">
    <property type="entry name" value="CENTAURIN/ARF"/>
    <property type="match status" value="1"/>
</dbReference>
<dbReference type="InterPro" id="IPR001849">
    <property type="entry name" value="PH_domain"/>
</dbReference>
<dbReference type="SUPFAM" id="SSF103657">
    <property type="entry name" value="BAR/IMD domain-like"/>
    <property type="match status" value="1"/>
</dbReference>
<dbReference type="PROSITE" id="PS50003">
    <property type="entry name" value="PH_DOMAIN"/>
    <property type="match status" value="1"/>
</dbReference>
<dbReference type="CDD" id="cd07307">
    <property type="entry name" value="BAR"/>
    <property type="match status" value="1"/>
</dbReference>
<protein>
    <submittedName>
        <fullName evidence="10">Arf-GAP-like with coiled-coil, ANK repeat and PH domain-containing protein</fullName>
    </submittedName>
    <submittedName>
        <fullName evidence="11">ArfGap-domain-containing protein</fullName>
    </submittedName>
</protein>
<dbReference type="Pfam" id="PF16746">
    <property type="entry name" value="BAR_3"/>
    <property type="match status" value="1"/>
</dbReference>
<gene>
    <name evidence="10" type="ORF">O9G_004001</name>
    <name evidence="11" type="ORF">ROZALSC1DRAFT_26675</name>
</gene>
<keyword evidence="4" id="KW-0862">Zinc</keyword>
<evidence type="ECO:0000256" key="6">
    <source>
        <dbReference type="PROSITE-ProRule" id="PRU00288"/>
    </source>
</evidence>
<dbReference type="InterPro" id="IPR004148">
    <property type="entry name" value="BAR_dom"/>
</dbReference>
<accession>A0A075B033</accession>
<dbReference type="OMA" id="FGFREAM"/>
<keyword evidence="12" id="KW-1185">Reference proteome</keyword>
<dbReference type="SMART" id="SM00105">
    <property type="entry name" value="ArfGap"/>
    <property type="match status" value="1"/>
</dbReference>
<dbReference type="PANTHER" id="PTHR23180:SF160">
    <property type="entry name" value="ADP-RIBOSYLATION FACTOR GTPASE-ACTIVATING PROTEIN EFFECTOR PROTEIN 1"/>
    <property type="match status" value="1"/>
</dbReference>
<dbReference type="InterPro" id="IPR027267">
    <property type="entry name" value="AH/BAR_dom_sf"/>
</dbReference>
<dbReference type="Proteomes" id="UP000030755">
    <property type="component" value="Unassembled WGS sequence"/>
</dbReference>
<keyword evidence="5" id="KW-0040">ANK repeat</keyword>
<evidence type="ECO:0000256" key="1">
    <source>
        <dbReference type="ARBA" id="ARBA00022468"/>
    </source>
</evidence>
<dbReference type="InterPro" id="IPR036770">
    <property type="entry name" value="Ankyrin_rpt-contain_sf"/>
</dbReference>
<feature type="domain" description="Arf-GAP" evidence="9">
    <location>
        <begin position="401"/>
        <end position="525"/>
    </location>
</feature>
<dbReference type="HOGENOM" id="CLU_012513_0_0_1"/>
<evidence type="ECO:0000259" key="9">
    <source>
        <dbReference type="PROSITE" id="PS50115"/>
    </source>
</evidence>
<evidence type="ECO:0000313" key="12">
    <source>
        <dbReference type="Proteomes" id="UP000030755"/>
    </source>
</evidence>
<dbReference type="InterPro" id="IPR001164">
    <property type="entry name" value="ArfGAP_dom"/>
</dbReference>
<dbReference type="SUPFAM" id="SSF50729">
    <property type="entry name" value="PH domain-like"/>
    <property type="match status" value="1"/>
</dbReference>
<organism evidence="10 12">
    <name type="scientific">Rozella allomycis (strain CSF55)</name>
    <dbReference type="NCBI Taxonomy" id="988480"/>
    <lineage>
        <taxon>Eukaryota</taxon>
        <taxon>Fungi</taxon>
        <taxon>Fungi incertae sedis</taxon>
        <taxon>Cryptomycota</taxon>
        <taxon>Cryptomycota incertae sedis</taxon>
        <taxon>Rozella</taxon>
    </lineage>
</organism>
<dbReference type="InterPro" id="IPR037278">
    <property type="entry name" value="ARFGAP/RecO"/>
</dbReference>
<evidence type="ECO:0000313" key="11">
    <source>
        <dbReference type="EMBL" id="RKP21935.1"/>
    </source>
</evidence>
<dbReference type="PROSITE" id="PS50297">
    <property type="entry name" value="ANK_REP_REGION"/>
    <property type="match status" value="1"/>
</dbReference>
<dbReference type="GO" id="GO:0005096">
    <property type="term" value="F:GTPase activator activity"/>
    <property type="evidence" value="ECO:0007669"/>
    <property type="project" value="UniProtKB-KW"/>
</dbReference>
<dbReference type="CDD" id="cd08204">
    <property type="entry name" value="ArfGap"/>
    <property type="match status" value="1"/>
</dbReference>
<dbReference type="PROSITE" id="PS50115">
    <property type="entry name" value="ARFGAP"/>
    <property type="match status" value="1"/>
</dbReference>
<dbReference type="InterPro" id="IPR011993">
    <property type="entry name" value="PH-like_dom_sf"/>
</dbReference>
<proteinExistence type="predicted"/>
<dbReference type="SUPFAM" id="SSF48403">
    <property type="entry name" value="Ankyrin repeat"/>
    <property type="match status" value="1"/>
</dbReference>